<evidence type="ECO:0000313" key="4">
    <source>
        <dbReference type="EMBL" id="PFG37256.1"/>
    </source>
</evidence>
<dbReference type="InterPro" id="IPR000326">
    <property type="entry name" value="PAP2/HPO"/>
</dbReference>
<dbReference type="InterPro" id="IPR036938">
    <property type="entry name" value="PAP2/HPO_sf"/>
</dbReference>
<feature type="transmembrane region" description="Helical" evidence="2">
    <location>
        <begin position="321"/>
        <end position="342"/>
    </location>
</feature>
<feature type="transmembrane region" description="Helical" evidence="2">
    <location>
        <begin position="131"/>
        <end position="149"/>
    </location>
</feature>
<evidence type="ECO:0000256" key="1">
    <source>
        <dbReference type="SAM" id="MobiDB-lite"/>
    </source>
</evidence>
<dbReference type="AlphaFoldDB" id="A0A2A9EF44"/>
<dbReference type="Proteomes" id="UP000221394">
    <property type="component" value="Unassembled WGS sequence"/>
</dbReference>
<dbReference type="EMBL" id="PDJH01000001">
    <property type="protein sequence ID" value="PFG37256.1"/>
    <property type="molecule type" value="Genomic_DNA"/>
</dbReference>
<accession>A0A2A9EF44</accession>
<comment type="caution">
    <text evidence="4">The sequence shown here is derived from an EMBL/GenBank/DDBJ whole genome shotgun (WGS) entry which is preliminary data.</text>
</comment>
<gene>
    <name evidence="4" type="ORF">ATL41_2010</name>
</gene>
<reference evidence="4 5" key="1">
    <citation type="submission" date="2017-10" db="EMBL/GenBank/DDBJ databases">
        <title>Sequencing the genomes of 1000 actinobacteria strains.</title>
        <authorList>
            <person name="Klenk H.-P."/>
        </authorList>
    </citation>
    <scope>NUCLEOTIDE SEQUENCE [LARGE SCALE GENOMIC DNA]</scope>
    <source>
        <strain evidence="4 5">DSM 21574</strain>
    </source>
</reference>
<feature type="transmembrane region" description="Helical" evidence="2">
    <location>
        <begin position="156"/>
        <end position="174"/>
    </location>
</feature>
<feature type="transmembrane region" description="Helical" evidence="2">
    <location>
        <begin position="194"/>
        <end position="214"/>
    </location>
</feature>
<feature type="transmembrane region" description="Helical" evidence="2">
    <location>
        <begin position="77"/>
        <end position="98"/>
    </location>
</feature>
<evidence type="ECO:0000256" key="2">
    <source>
        <dbReference type="SAM" id="Phobius"/>
    </source>
</evidence>
<keyword evidence="2" id="KW-0472">Membrane</keyword>
<feature type="transmembrane region" description="Helical" evidence="2">
    <location>
        <begin position="221"/>
        <end position="242"/>
    </location>
</feature>
<evidence type="ECO:0000259" key="3">
    <source>
        <dbReference type="SMART" id="SM00014"/>
    </source>
</evidence>
<evidence type="ECO:0000313" key="5">
    <source>
        <dbReference type="Proteomes" id="UP000221394"/>
    </source>
</evidence>
<dbReference type="Gene3D" id="1.20.144.10">
    <property type="entry name" value="Phosphatidic acid phosphatase type 2/haloperoxidase"/>
    <property type="match status" value="1"/>
</dbReference>
<dbReference type="Pfam" id="PF01569">
    <property type="entry name" value="PAP2"/>
    <property type="match status" value="1"/>
</dbReference>
<keyword evidence="5" id="KW-1185">Reference proteome</keyword>
<protein>
    <submittedName>
        <fullName evidence="4">PAP2 superfamily protein</fullName>
    </submittedName>
</protein>
<dbReference type="SMART" id="SM00014">
    <property type="entry name" value="acidPPc"/>
    <property type="match status" value="1"/>
</dbReference>
<keyword evidence="2" id="KW-1133">Transmembrane helix</keyword>
<feature type="compositionally biased region" description="Low complexity" evidence="1">
    <location>
        <begin position="40"/>
        <end position="55"/>
    </location>
</feature>
<proteinExistence type="predicted"/>
<feature type="region of interest" description="Disordered" evidence="1">
    <location>
        <begin position="1"/>
        <end position="63"/>
    </location>
</feature>
<feature type="domain" description="Phosphatidic acid phosphatase type 2/haloperoxidase" evidence="3">
    <location>
        <begin position="158"/>
        <end position="263"/>
    </location>
</feature>
<dbReference type="RefSeq" id="WP_169924545.1">
    <property type="nucleotide sequence ID" value="NZ_PDJH01000001.1"/>
</dbReference>
<keyword evidence="2" id="KW-0812">Transmembrane</keyword>
<feature type="transmembrane region" description="Helical" evidence="2">
    <location>
        <begin position="280"/>
        <end position="301"/>
    </location>
</feature>
<name>A0A2A9EF44_9MICO</name>
<sequence length="353" mass="36275">MSLPPTRPHEQQRPDAPTVPTARVEPQTPALGNPALGTQPAAPWSPHAPAHARPAGDTTASTRPVVEATEARVAPRVVGLLVAFLGVVAFAYVTRLALGTVWGQELDENALAGSTFGKGTLWKVGEPVLDVVSNSFVVLALGGAILISLLRRRWGLAAQVVVLVAGANLTTQILKHQVLERAHLGVLTERPGNSLPSGHTTVAASVSIALLLVVPRRVRPVVALLGAVYTALTGVSTMVGGWHRPSDVVAGLLVVLVWTALVLGLTSASGIDRKAKHSSVGTAVATTLLAVGTAVSGALAAGLLTGSVELFADRGQDVVDYLGTASAVVAATGLVFMVSLLLRQSTARGRAES</sequence>
<feature type="transmembrane region" description="Helical" evidence="2">
    <location>
        <begin position="248"/>
        <end position="268"/>
    </location>
</feature>
<organism evidence="4 5">
    <name type="scientific">Flavimobilis soli</name>
    <dbReference type="NCBI Taxonomy" id="442709"/>
    <lineage>
        <taxon>Bacteria</taxon>
        <taxon>Bacillati</taxon>
        <taxon>Actinomycetota</taxon>
        <taxon>Actinomycetes</taxon>
        <taxon>Micrococcales</taxon>
        <taxon>Jonesiaceae</taxon>
        <taxon>Flavimobilis</taxon>
    </lineage>
</organism>
<dbReference type="SUPFAM" id="SSF48317">
    <property type="entry name" value="Acid phosphatase/Vanadium-dependent haloperoxidase"/>
    <property type="match status" value="1"/>
</dbReference>